<evidence type="ECO:0000313" key="3">
    <source>
        <dbReference type="Proteomes" id="UP000037460"/>
    </source>
</evidence>
<keyword evidence="1" id="KW-0472">Membrane</keyword>
<evidence type="ECO:0000313" key="2">
    <source>
        <dbReference type="EMBL" id="KOO23216.1"/>
    </source>
</evidence>
<sequence>MRSRDTLLLRTCVLGNAAFAFSMLVMIVVAYAALPDRDELLDTTCSFTYQQLDTTCVWAYVTLLFSVMAVIVFLWYALVCMMLWRDYTQVEESRLKPGVGDAPGGWEQVCKQVGALLLVLLICILVTALNVASIISDSEGYFENIG</sequence>
<keyword evidence="1" id="KW-1133">Transmembrane helix</keyword>
<feature type="transmembrane region" description="Helical" evidence="1">
    <location>
        <begin position="57"/>
        <end position="84"/>
    </location>
</feature>
<comment type="caution">
    <text evidence="2">The sequence shown here is derived from an EMBL/GenBank/DDBJ whole genome shotgun (WGS) entry which is preliminary data.</text>
</comment>
<dbReference type="EMBL" id="JWZX01003211">
    <property type="protein sequence ID" value="KOO23216.1"/>
    <property type="molecule type" value="Genomic_DNA"/>
</dbReference>
<feature type="transmembrane region" description="Helical" evidence="1">
    <location>
        <begin position="115"/>
        <end position="135"/>
    </location>
</feature>
<gene>
    <name evidence="2" type="ORF">Ctob_008211</name>
</gene>
<accession>A0A0M0J9G9</accession>
<dbReference type="AlphaFoldDB" id="A0A0M0J9G9"/>
<evidence type="ECO:0000256" key="1">
    <source>
        <dbReference type="SAM" id="Phobius"/>
    </source>
</evidence>
<name>A0A0M0J9G9_9EUKA</name>
<reference evidence="3" key="1">
    <citation type="journal article" date="2015" name="PLoS Genet.">
        <title>Genome Sequence and Transcriptome Analyses of Chrysochromulina tobin: Metabolic Tools for Enhanced Algal Fitness in the Prominent Order Prymnesiales (Haptophyceae).</title>
        <authorList>
            <person name="Hovde B.T."/>
            <person name="Deodato C.R."/>
            <person name="Hunsperger H.M."/>
            <person name="Ryken S.A."/>
            <person name="Yost W."/>
            <person name="Jha R.K."/>
            <person name="Patterson J."/>
            <person name="Monnat R.J. Jr."/>
            <person name="Barlow S.B."/>
            <person name="Starkenburg S.R."/>
            <person name="Cattolico R.A."/>
        </authorList>
    </citation>
    <scope>NUCLEOTIDE SEQUENCE</scope>
    <source>
        <strain evidence="3">CCMP291</strain>
    </source>
</reference>
<dbReference type="Proteomes" id="UP000037460">
    <property type="component" value="Unassembled WGS sequence"/>
</dbReference>
<dbReference type="Gene3D" id="1.20.1070.10">
    <property type="entry name" value="Rhodopsin 7-helix transmembrane proteins"/>
    <property type="match status" value="1"/>
</dbReference>
<keyword evidence="1" id="KW-0812">Transmembrane</keyword>
<organism evidence="2 3">
    <name type="scientific">Chrysochromulina tobinii</name>
    <dbReference type="NCBI Taxonomy" id="1460289"/>
    <lineage>
        <taxon>Eukaryota</taxon>
        <taxon>Haptista</taxon>
        <taxon>Haptophyta</taxon>
        <taxon>Prymnesiophyceae</taxon>
        <taxon>Prymnesiales</taxon>
        <taxon>Chrysochromulinaceae</taxon>
        <taxon>Chrysochromulina</taxon>
    </lineage>
</organism>
<feature type="transmembrane region" description="Helical" evidence="1">
    <location>
        <begin position="12"/>
        <end position="34"/>
    </location>
</feature>
<keyword evidence="3" id="KW-1185">Reference proteome</keyword>
<protein>
    <submittedName>
        <fullName evidence="2">Uncharacterized protein</fullName>
    </submittedName>
</protein>
<proteinExistence type="predicted"/>